<dbReference type="Proteomes" id="UP000308671">
    <property type="component" value="Unassembled WGS sequence"/>
</dbReference>
<proteinExistence type="predicted"/>
<organism evidence="2 3">
    <name type="scientific">Botrytis galanthina</name>
    <dbReference type="NCBI Taxonomy" id="278940"/>
    <lineage>
        <taxon>Eukaryota</taxon>
        <taxon>Fungi</taxon>
        <taxon>Dikarya</taxon>
        <taxon>Ascomycota</taxon>
        <taxon>Pezizomycotina</taxon>
        <taxon>Leotiomycetes</taxon>
        <taxon>Helotiales</taxon>
        <taxon>Sclerotiniaceae</taxon>
        <taxon>Botrytis</taxon>
    </lineage>
</organism>
<keyword evidence="3" id="KW-1185">Reference proteome</keyword>
<accession>A0A4S8QXX1</accession>
<gene>
    <name evidence="2" type="ORF">BGAL_0465g00070</name>
</gene>
<feature type="chain" id="PRO_5020244111" evidence="1">
    <location>
        <begin position="22"/>
        <end position="120"/>
    </location>
</feature>
<dbReference type="AlphaFoldDB" id="A0A4S8QXX1"/>
<protein>
    <submittedName>
        <fullName evidence="2">Uncharacterized protein</fullName>
    </submittedName>
</protein>
<evidence type="ECO:0000313" key="2">
    <source>
        <dbReference type="EMBL" id="THV45644.1"/>
    </source>
</evidence>
<evidence type="ECO:0000313" key="3">
    <source>
        <dbReference type="Proteomes" id="UP000308671"/>
    </source>
</evidence>
<evidence type="ECO:0000256" key="1">
    <source>
        <dbReference type="SAM" id="SignalP"/>
    </source>
</evidence>
<keyword evidence="1" id="KW-0732">Signal</keyword>
<dbReference type="OrthoDB" id="3458953at2759"/>
<sequence length="120" mass="13182">MKLTLQHLLPLFAVFTASALANPCISYGPDARVTRSGAVFRFYNSNSGHWSWNSQEGKAVLQDDGWMYFDGKGLHGVSAVTVTYKNGDRYLYQAPNGNNGWCTIPAGKTNNIDNIDGFNS</sequence>
<name>A0A4S8QXX1_9HELO</name>
<feature type="signal peptide" evidence="1">
    <location>
        <begin position="1"/>
        <end position="21"/>
    </location>
</feature>
<reference evidence="2 3" key="1">
    <citation type="submission" date="2017-12" db="EMBL/GenBank/DDBJ databases">
        <title>Comparative genomics of Botrytis spp.</title>
        <authorList>
            <person name="Valero-Jimenez C.A."/>
            <person name="Tapia P."/>
            <person name="Veloso J."/>
            <person name="Silva-Moreno E."/>
            <person name="Staats M."/>
            <person name="Valdes J.H."/>
            <person name="Van Kan J.A.L."/>
        </authorList>
    </citation>
    <scope>NUCLEOTIDE SEQUENCE [LARGE SCALE GENOMIC DNA]</scope>
    <source>
        <strain evidence="2 3">MUCL435</strain>
    </source>
</reference>
<comment type="caution">
    <text evidence="2">The sequence shown here is derived from an EMBL/GenBank/DDBJ whole genome shotgun (WGS) entry which is preliminary data.</text>
</comment>
<dbReference type="EMBL" id="PQXL01000464">
    <property type="protein sequence ID" value="THV45644.1"/>
    <property type="molecule type" value="Genomic_DNA"/>
</dbReference>